<gene>
    <name evidence="2" type="ORF">SanaruYs_33990</name>
</gene>
<evidence type="ECO:0000313" key="2">
    <source>
        <dbReference type="EMBL" id="GCC53156.1"/>
    </source>
</evidence>
<keyword evidence="3" id="KW-1185">Reference proteome</keyword>
<dbReference type="CDD" id="cd04301">
    <property type="entry name" value="NAT_SF"/>
    <property type="match status" value="1"/>
</dbReference>
<dbReference type="PROSITE" id="PS51186">
    <property type="entry name" value="GNAT"/>
    <property type="match status" value="1"/>
</dbReference>
<dbReference type="Pfam" id="PF00583">
    <property type="entry name" value="Acetyltransf_1"/>
    <property type="match status" value="1"/>
</dbReference>
<reference evidence="2 3" key="1">
    <citation type="submission" date="2018-11" db="EMBL/GenBank/DDBJ databases">
        <title>Chryseotalea sanarue gen. nov., sp., nov., a member of the family Cytophagaceae, isolated from a brackish lake in Hamamatsu Japan.</title>
        <authorList>
            <person name="Maejima Y."/>
            <person name="Iino T."/>
            <person name="Muraguchi Y."/>
            <person name="Fukuda K."/>
            <person name="Ohkuma M."/>
            <person name="Moriuchi R."/>
            <person name="Dohra H."/>
            <person name="Kimbara K."/>
            <person name="Shintani M."/>
        </authorList>
    </citation>
    <scope>NUCLEOTIDE SEQUENCE [LARGE SCALE GENOMIC DNA]</scope>
    <source>
        <strain evidence="2 3">Ys</strain>
    </source>
</reference>
<organism evidence="2 3">
    <name type="scientific">Chryseotalea sanaruensis</name>
    <dbReference type="NCBI Taxonomy" id="2482724"/>
    <lineage>
        <taxon>Bacteria</taxon>
        <taxon>Pseudomonadati</taxon>
        <taxon>Bacteroidota</taxon>
        <taxon>Cytophagia</taxon>
        <taxon>Cytophagales</taxon>
        <taxon>Chryseotaleaceae</taxon>
        <taxon>Chryseotalea</taxon>
    </lineage>
</organism>
<keyword evidence="2" id="KW-0808">Transferase</keyword>
<dbReference type="EMBL" id="BHXQ01000006">
    <property type="protein sequence ID" value="GCC53156.1"/>
    <property type="molecule type" value="Genomic_DNA"/>
</dbReference>
<dbReference type="Proteomes" id="UP000288227">
    <property type="component" value="Unassembled WGS sequence"/>
</dbReference>
<accession>A0A401UE25</accession>
<dbReference type="InterPro" id="IPR000182">
    <property type="entry name" value="GNAT_dom"/>
</dbReference>
<dbReference type="NCBIfam" id="NF040501">
    <property type="entry name" value="resist_ArsN2"/>
    <property type="match status" value="1"/>
</dbReference>
<protein>
    <submittedName>
        <fullName evidence="2">GNAT family N-acetyltransferase</fullName>
    </submittedName>
</protein>
<dbReference type="SUPFAM" id="SSF55729">
    <property type="entry name" value="Acyl-CoA N-acyltransferases (Nat)"/>
    <property type="match status" value="1"/>
</dbReference>
<feature type="domain" description="N-acetyltransferase" evidence="1">
    <location>
        <begin position="6"/>
        <end position="151"/>
    </location>
</feature>
<dbReference type="GO" id="GO:0016747">
    <property type="term" value="F:acyltransferase activity, transferring groups other than amino-acyl groups"/>
    <property type="evidence" value="ECO:0007669"/>
    <property type="project" value="InterPro"/>
</dbReference>
<dbReference type="AlphaFoldDB" id="A0A401UE25"/>
<proteinExistence type="predicted"/>
<dbReference type="Gene3D" id="3.40.630.30">
    <property type="match status" value="1"/>
</dbReference>
<sequence length="154" mass="17532">MLLNYNMILQIIEDQTTLENLRTFLQKNALPFHDLKLEGSVYLTYLNDHQQLVASGGLELYGTYALLRSVAVEQAQRGKKLGDQVVRDLITKAKSLGVIEVYLLTETAEVFFERRNFSKINREQVPEAILNSSEFKTVCPVSAVCMVYKLTKNN</sequence>
<dbReference type="InterPro" id="IPR016181">
    <property type="entry name" value="Acyl_CoA_acyltransferase"/>
</dbReference>
<name>A0A401UE25_9BACT</name>
<evidence type="ECO:0000259" key="1">
    <source>
        <dbReference type="PROSITE" id="PS51186"/>
    </source>
</evidence>
<evidence type="ECO:0000313" key="3">
    <source>
        <dbReference type="Proteomes" id="UP000288227"/>
    </source>
</evidence>
<comment type="caution">
    <text evidence="2">The sequence shown here is derived from an EMBL/GenBank/DDBJ whole genome shotgun (WGS) entry which is preliminary data.</text>
</comment>